<gene>
    <name evidence="2" type="ORF">PTSG_06442</name>
</gene>
<feature type="transmembrane region" description="Helical" evidence="1">
    <location>
        <begin position="30"/>
        <end position="49"/>
    </location>
</feature>
<keyword evidence="1" id="KW-0472">Membrane</keyword>
<dbReference type="eggNOG" id="ENOG502SXC8">
    <property type="taxonomic scope" value="Eukaryota"/>
</dbReference>
<protein>
    <submittedName>
        <fullName evidence="2">Uncharacterized protein</fullName>
    </submittedName>
</protein>
<evidence type="ECO:0000256" key="1">
    <source>
        <dbReference type="SAM" id="Phobius"/>
    </source>
</evidence>
<sequence>MGLMDRTPGYTTWNLLGFLLALVWQHPTVVSMSFCSCVGVVTSFHLGLLMDPTALDRLITKNDLPRGWRFHFYNSLAHVVPVFVLLAVVWMKQVPVLLHHGLWVSVVHIGWGILVSGGSLSLDHVYAYMPVSAWYGMWVTAVLSEAVLVPYFF</sequence>
<reference evidence="2" key="1">
    <citation type="submission" date="2009-08" db="EMBL/GenBank/DDBJ databases">
        <title>Annotation of Salpingoeca rosetta.</title>
        <authorList>
            <consortium name="The Broad Institute Genome Sequencing Platform"/>
            <person name="Russ C."/>
            <person name="Cuomo C."/>
            <person name="Burger G."/>
            <person name="Gray M.W."/>
            <person name="Holland P.W.H."/>
            <person name="King N."/>
            <person name="Lang F.B.F."/>
            <person name="Roger A.J."/>
            <person name="Ruiz-Trillo I."/>
            <person name="Young S.K."/>
            <person name="Zeng Q."/>
            <person name="Gargeya S."/>
            <person name="Alvarado L."/>
            <person name="Berlin A."/>
            <person name="Chapman S.B."/>
            <person name="Chen Z."/>
            <person name="Freedman E."/>
            <person name="Gellesch M."/>
            <person name="Goldberg J."/>
            <person name="Griggs A."/>
            <person name="Gujja S."/>
            <person name="Heilman E."/>
            <person name="Heiman D."/>
            <person name="Howarth C."/>
            <person name="Mehta T."/>
            <person name="Neiman D."/>
            <person name="Pearson M."/>
            <person name="Roberts A."/>
            <person name="Saif S."/>
            <person name="Shea T."/>
            <person name="Shenoy N."/>
            <person name="Sisk P."/>
            <person name="Stolte C."/>
            <person name="Sykes S."/>
            <person name="White J."/>
            <person name="Yandava C."/>
            <person name="Haas B."/>
            <person name="Nusbaum C."/>
            <person name="Birren B."/>
        </authorList>
    </citation>
    <scope>NUCLEOTIDE SEQUENCE [LARGE SCALE GENOMIC DNA]</scope>
    <source>
        <strain evidence="2">ATCC 50818</strain>
    </source>
</reference>
<feature type="transmembrane region" description="Helical" evidence="1">
    <location>
        <begin position="134"/>
        <end position="152"/>
    </location>
</feature>
<keyword evidence="1" id="KW-0812">Transmembrane</keyword>
<name>F2UFT7_SALR5</name>
<dbReference type="OMA" id="MHASAWD"/>
<feature type="transmembrane region" description="Helical" evidence="1">
    <location>
        <begin position="70"/>
        <end position="90"/>
    </location>
</feature>
<dbReference type="Proteomes" id="UP000007799">
    <property type="component" value="Unassembled WGS sequence"/>
</dbReference>
<dbReference type="KEGG" id="sre:PTSG_06442"/>
<feature type="transmembrane region" description="Helical" evidence="1">
    <location>
        <begin position="102"/>
        <end position="122"/>
    </location>
</feature>
<dbReference type="InParanoid" id="F2UFT7"/>
<dbReference type="EMBL" id="GL832972">
    <property type="protein sequence ID" value="EGD75365.1"/>
    <property type="molecule type" value="Genomic_DNA"/>
</dbReference>
<keyword evidence="1" id="KW-1133">Transmembrane helix</keyword>
<proteinExistence type="predicted"/>
<accession>F2UFT7</accession>
<dbReference type="GeneID" id="16072382"/>
<organism evidence="3">
    <name type="scientific">Salpingoeca rosetta (strain ATCC 50818 / BSB-021)</name>
    <dbReference type="NCBI Taxonomy" id="946362"/>
    <lineage>
        <taxon>Eukaryota</taxon>
        <taxon>Choanoflagellata</taxon>
        <taxon>Craspedida</taxon>
        <taxon>Salpingoecidae</taxon>
        <taxon>Salpingoeca</taxon>
    </lineage>
</organism>
<keyword evidence="3" id="KW-1185">Reference proteome</keyword>
<evidence type="ECO:0000313" key="2">
    <source>
        <dbReference type="EMBL" id="EGD75365.1"/>
    </source>
</evidence>
<dbReference type="RefSeq" id="XP_004991822.1">
    <property type="nucleotide sequence ID" value="XM_004991765.1"/>
</dbReference>
<dbReference type="AlphaFoldDB" id="F2UFT7"/>
<evidence type="ECO:0000313" key="3">
    <source>
        <dbReference type="Proteomes" id="UP000007799"/>
    </source>
</evidence>